<dbReference type="InterPro" id="IPR029044">
    <property type="entry name" value="Nucleotide-diphossugar_trans"/>
</dbReference>
<dbReference type="HOGENOM" id="CLU_1012957_0_0_1"/>
<dbReference type="GeneID" id="20239732"/>
<proteinExistence type="predicted"/>
<sequence length="275" mass="32575">MFDDIIDVDLKTAGNRILHESYGLIWLWKHTKYEKIAFLENSVVVLNKTDDIFNQTPLAAIPDVGWADKFDTNVMLLQPNKKIFNKLRKAADKEVRNEREGQDSAKVEWLITSIYPDWNRLPCIYNIHYTLQDTNRDAYRRLQHTIKIVRFTGENKPWTVPLNIDNNLPEVYIDKVGHIYIELLFHEKWWNVFTKYVHAKLKKYLKKYNLHLVIKDRHLFLGNVDFHVDAGFFNLKGKSCPKMIVKNNRTVSNQYSSWRQLLEGIRGWQDVGLEL</sequence>
<dbReference type="AlphaFoldDB" id="V4A519"/>
<evidence type="ECO:0000313" key="2">
    <source>
        <dbReference type="Proteomes" id="UP000030746"/>
    </source>
</evidence>
<evidence type="ECO:0000313" key="1">
    <source>
        <dbReference type="EMBL" id="ESO90100.1"/>
    </source>
</evidence>
<name>V4A519_LOTGI</name>
<dbReference type="CTD" id="20239732"/>
<dbReference type="EMBL" id="KB202481">
    <property type="protein sequence ID" value="ESO90100.1"/>
    <property type="molecule type" value="Genomic_DNA"/>
</dbReference>
<dbReference type="STRING" id="225164.V4A519"/>
<dbReference type="InterPro" id="IPR050587">
    <property type="entry name" value="GNT1/Glycosyltrans_8"/>
</dbReference>
<organism evidence="1 2">
    <name type="scientific">Lottia gigantea</name>
    <name type="common">Giant owl limpet</name>
    <dbReference type="NCBI Taxonomy" id="225164"/>
    <lineage>
        <taxon>Eukaryota</taxon>
        <taxon>Metazoa</taxon>
        <taxon>Spiralia</taxon>
        <taxon>Lophotrochozoa</taxon>
        <taxon>Mollusca</taxon>
        <taxon>Gastropoda</taxon>
        <taxon>Patellogastropoda</taxon>
        <taxon>Lottioidea</taxon>
        <taxon>Lottiidae</taxon>
        <taxon>Lottia</taxon>
    </lineage>
</organism>
<dbReference type="RefSeq" id="XP_009059176.1">
    <property type="nucleotide sequence ID" value="XM_009060928.1"/>
</dbReference>
<dbReference type="KEGG" id="lgi:LOTGIDRAFT_164406"/>
<gene>
    <name evidence="1" type="ORF">LOTGIDRAFT_164406</name>
</gene>
<keyword evidence="2" id="KW-1185">Reference proteome</keyword>
<dbReference type="Gene3D" id="3.90.550.10">
    <property type="entry name" value="Spore Coat Polysaccharide Biosynthesis Protein SpsA, Chain A"/>
    <property type="match status" value="1"/>
</dbReference>
<dbReference type="Proteomes" id="UP000030746">
    <property type="component" value="Unassembled WGS sequence"/>
</dbReference>
<dbReference type="OMA" id="HNIVGLC"/>
<dbReference type="OrthoDB" id="2014201at2759"/>
<accession>V4A519</accession>
<dbReference type="PANTHER" id="PTHR11183">
    <property type="entry name" value="GLYCOGENIN SUBFAMILY MEMBER"/>
    <property type="match status" value="1"/>
</dbReference>
<reference evidence="1 2" key="1">
    <citation type="journal article" date="2013" name="Nature">
        <title>Insights into bilaterian evolution from three spiralian genomes.</title>
        <authorList>
            <person name="Simakov O."/>
            <person name="Marletaz F."/>
            <person name="Cho S.J."/>
            <person name="Edsinger-Gonzales E."/>
            <person name="Havlak P."/>
            <person name="Hellsten U."/>
            <person name="Kuo D.H."/>
            <person name="Larsson T."/>
            <person name="Lv J."/>
            <person name="Arendt D."/>
            <person name="Savage R."/>
            <person name="Osoegawa K."/>
            <person name="de Jong P."/>
            <person name="Grimwood J."/>
            <person name="Chapman J.A."/>
            <person name="Shapiro H."/>
            <person name="Aerts A."/>
            <person name="Otillar R.P."/>
            <person name="Terry A.Y."/>
            <person name="Boore J.L."/>
            <person name="Grigoriev I.V."/>
            <person name="Lindberg D.R."/>
            <person name="Seaver E.C."/>
            <person name="Weisblat D.A."/>
            <person name="Putnam N.H."/>
            <person name="Rokhsar D.S."/>
        </authorList>
    </citation>
    <scope>NUCLEOTIDE SEQUENCE [LARGE SCALE GENOMIC DNA]</scope>
</reference>
<dbReference type="SUPFAM" id="SSF53448">
    <property type="entry name" value="Nucleotide-diphospho-sugar transferases"/>
    <property type="match status" value="1"/>
</dbReference>
<protein>
    <submittedName>
        <fullName evidence="1">Uncharacterized protein</fullName>
    </submittedName>
</protein>